<gene>
    <name evidence="8" type="primary">flgA</name>
    <name evidence="8" type="ORF">WG219_00655</name>
</gene>
<proteinExistence type="inferred from homology"/>
<dbReference type="InterPro" id="IPR039246">
    <property type="entry name" value="Flagellar_FlgA"/>
</dbReference>
<sequence>MQLIYNDFTGDHSAQNHAGLTRNDASVPACGSIFSACLALLFLFLPSHATATTATGQIEARVTEHVQHTVDEYARQQGWRNVRHTVQISLIGKSEQLSPCMQPLQLQAEPVADISARMRLQLTCTDTPGWTLSAFAQTTLYVQAVHAATLIDRNSTLSSNQLRLEEIQWSKSNRGFFQTPQEVSGQGAKRRIREGQLITPSLLSTPLMIRRGDPVTIRASQDGISAATKGQALANGRAGEVIRVRNLSSEKVIEAKVLEPGVVSSTFQ</sequence>
<evidence type="ECO:0000313" key="8">
    <source>
        <dbReference type="EMBL" id="WXL26037.1"/>
    </source>
</evidence>
<keyword evidence="9" id="KW-1185">Reference proteome</keyword>
<name>A0ABZ2RIC6_ECTME</name>
<evidence type="ECO:0000256" key="1">
    <source>
        <dbReference type="ARBA" id="ARBA00004418"/>
    </source>
</evidence>
<feature type="domain" description="SAF" evidence="7">
    <location>
        <begin position="142"/>
        <end position="204"/>
    </location>
</feature>
<dbReference type="EMBL" id="CP148074">
    <property type="protein sequence ID" value="WXL26037.1"/>
    <property type="molecule type" value="Genomic_DNA"/>
</dbReference>
<reference evidence="8 9" key="1">
    <citation type="submission" date="2024-03" db="EMBL/GenBank/DDBJ databases">
        <title>Complete genome of BD2.</title>
        <authorList>
            <person name="Cao G."/>
        </authorList>
    </citation>
    <scope>NUCLEOTIDE SEQUENCE [LARGE SCALE GENOMIC DNA]</scope>
    <source>
        <strain evidence="8 9">BD2</strain>
    </source>
</reference>
<accession>A0ABZ2RIC6</accession>
<keyword evidence="5" id="KW-0574">Periplasm</keyword>
<comment type="subcellular location">
    <subcellularLocation>
        <location evidence="1">Periplasm</location>
    </subcellularLocation>
</comment>
<organism evidence="8 9">
    <name type="scientific">Ectopseudomonas mendocina</name>
    <name type="common">Pseudomonas mendocina</name>
    <dbReference type="NCBI Taxonomy" id="300"/>
    <lineage>
        <taxon>Bacteria</taxon>
        <taxon>Pseudomonadati</taxon>
        <taxon>Pseudomonadota</taxon>
        <taxon>Gammaproteobacteria</taxon>
        <taxon>Pseudomonadales</taxon>
        <taxon>Pseudomonadaceae</taxon>
        <taxon>Ectopseudomonas</taxon>
    </lineage>
</organism>
<evidence type="ECO:0000256" key="3">
    <source>
        <dbReference type="ARBA" id="ARBA00014754"/>
    </source>
</evidence>
<dbReference type="NCBIfam" id="TIGR03170">
    <property type="entry name" value="flgA_cterm"/>
    <property type="match status" value="1"/>
</dbReference>
<dbReference type="Gene3D" id="2.30.30.760">
    <property type="match status" value="1"/>
</dbReference>
<keyword evidence="4" id="KW-0732">Signal</keyword>
<keyword evidence="8" id="KW-0969">Cilium</keyword>
<evidence type="ECO:0000256" key="6">
    <source>
        <dbReference type="ARBA" id="ARBA00025643"/>
    </source>
</evidence>
<dbReference type="Proteomes" id="UP001476583">
    <property type="component" value="Chromosome"/>
</dbReference>
<keyword evidence="8" id="KW-0282">Flagellum</keyword>
<evidence type="ECO:0000256" key="2">
    <source>
        <dbReference type="ARBA" id="ARBA00010474"/>
    </source>
</evidence>
<keyword evidence="8" id="KW-0966">Cell projection</keyword>
<comment type="function">
    <text evidence="6">Involved in the assembly process of the P-ring formation. It may associate with FlgF on the rod constituting a structure essential for the P-ring assembly or may act as a modulator protein for the P-ring assembly.</text>
</comment>
<dbReference type="InterPro" id="IPR017585">
    <property type="entry name" value="SAF_FlgA"/>
</dbReference>
<dbReference type="PANTHER" id="PTHR36307">
    <property type="entry name" value="FLAGELLA BASAL BODY P-RING FORMATION PROTEIN FLGA"/>
    <property type="match status" value="1"/>
</dbReference>
<dbReference type="InterPro" id="IPR013974">
    <property type="entry name" value="SAF"/>
</dbReference>
<protein>
    <recommendedName>
        <fullName evidence="3">Flagella basal body P-ring formation protein FlgA</fullName>
    </recommendedName>
</protein>
<evidence type="ECO:0000256" key="5">
    <source>
        <dbReference type="ARBA" id="ARBA00022764"/>
    </source>
</evidence>
<dbReference type="Gene3D" id="3.90.1210.10">
    <property type="entry name" value="Antifreeze-like/N-acetylneuraminic acid synthase C-terminal domain"/>
    <property type="match status" value="1"/>
</dbReference>
<evidence type="ECO:0000313" key="9">
    <source>
        <dbReference type="Proteomes" id="UP001476583"/>
    </source>
</evidence>
<dbReference type="Pfam" id="PF13144">
    <property type="entry name" value="ChapFlgA"/>
    <property type="match status" value="1"/>
</dbReference>
<dbReference type="PANTHER" id="PTHR36307:SF1">
    <property type="entry name" value="FLAGELLA BASAL BODY P-RING FORMATION PROTEIN FLGA"/>
    <property type="match status" value="1"/>
</dbReference>
<dbReference type="CDD" id="cd11614">
    <property type="entry name" value="SAF_CpaB_FlgA_like"/>
    <property type="match status" value="1"/>
</dbReference>
<evidence type="ECO:0000256" key="4">
    <source>
        <dbReference type="ARBA" id="ARBA00022729"/>
    </source>
</evidence>
<evidence type="ECO:0000259" key="7">
    <source>
        <dbReference type="SMART" id="SM00858"/>
    </source>
</evidence>
<comment type="similarity">
    <text evidence="2">Belongs to the FlgA family.</text>
</comment>
<dbReference type="SMART" id="SM00858">
    <property type="entry name" value="SAF"/>
    <property type="match status" value="1"/>
</dbReference>